<gene>
    <name evidence="1" type="ORF">PoB_002223200</name>
</gene>
<evidence type="ECO:0000313" key="2">
    <source>
        <dbReference type="Proteomes" id="UP000735302"/>
    </source>
</evidence>
<protein>
    <submittedName>
        <fullName evidence="1">Uncharacterized protein</fullName>
    </submittedName>
</protein>
<evidence type="ECO:0000313" key="1">
    <source>
        <dbReference type="EMBL" id="GFN95726.1"/>
    </source>
</evidence>
<dbReference type="EMBL" id="BLXT01002526">
    <property type="protein sequence ID" value="GFN95726.1"/>
    <property type="molecule type" value="Genomic_DNA"/>
</dbReference>
<dbReference type="AlphaFoldDB" id="A0AAV3ZM42"/>
<name>A0AAV3ZM42_9GAST</name>
<accession>A0AAV3ZM42</accession>
<comment type="caution">
    <text evidence="1">The sequence shown here is derived from an EMBL/GenBank/DDBJ whole genome shotgun (WGS) entry which is preliminary data.</text>
</comment>
<reference evidence="1 2" key="1">
    <citation type="journal article" date="2021" name="Elife">
        <title>Chloroplast acquisition without the gene transfer in kleptoplastic sea slugs, Plakobranchus ocellatus.</title>
        <authorList>
            <person name="Maeda T."/>
            <person name="Takahashi S."/>
            <person name="Yoshida T."/>
            <person name="Shimamura S."/>
            <person name="Takaki Y."/>
            <person name="Nagai Y."/>
            <person name="Toyoda A."/>
            <person name="Suzuki Y."/>
            <person name="Arimoto A."/>
            <person name="Ishii H."/>
            <person name="Satoh N."/>
            <person name="Nishiyama T."/>
            <person name="Hasebe M."/>
            <person name="Maruyama T."/>
            <person name="Minagawa J."/>
            <person name="Obokata J."/>
            <person name="Shigenobu S."/>
        </authorList>
    </citation>
    <scope>NUCLEOTIDE SEQUENCE [LARGE SCALE GENOMIC DNA]</scope>
</reference>
<keyword evidence="2" id="KW-1185">Reference proteome</keyword>
<sequence length="124" mass="13698">MSFPCSRAHTIAQRSRSDVGETASLLCSRAHTIEQRSKSDVGLTLLPYHWSNGRSVVCVSLNSPNPAMINGCDDLLNSHHILMTRCKSGSARCHMFIVIPGRSVVPLRHWTPSRIKLCDGKNQS</sequence>
<dbReference type="Proteomes" id="UP000735302">
    <property type="component" value="Unassembled WGS sequence"/>
</dbReference>
<proteinExistence type="predicted"/>
<organism evidence="1 2">
    <name type="scientific">Plakobranchus ocellatus</name>
    <dbReference type="NCBI Taxonomy" id="259542"/>
    <lineage>
        <taxon>Eukaryota</taxon>
        <taxon>Metazoa</taxon>
        <taxon>Spiralia</taxon>
        <taxon>Lophotrochozoa</taxon>
        <taxon>Mollusca</taxon>
        <taxon>Gastropoda</taxon>
        <taxon>Heterobranchia</taxon>
        <taxon>Euthyneura</taxon>
        <taxon>Panpulmonata</taxon>
        <taxon>Sacoglossa</taxon>
        <taxon>Placobranchoidea</taxon>
        <taxon>Plakobranchidae</taxon>
        <taxon>Plakobranchus</taxon>
    </lineage>
</organism>